<keyword evidence="6" id="KW-0547">Nucleotide-binding</keyword>
<keyword evidence="4" id="KW-0597">Phosphoprotein</keyword>
<reference evidence="13" key="1">
    <citation type="submission" date="2016-10" db="EMBL/GenBank/DDBJ databases">
        <authorList>
            <person name="Varghese N."/>
            <person name="Submissions S."/>
        </authorList>
    </citation>
    <scope>NUCLEOTIDE SEQUENCE [LARGE SCALE GENOMIC DNA]</scope>
    <source>
        <strain evidence="13">DSM 17038</strain>
    </source>
</reference>
<dbReference type="CDD" id="cd00082">
    <property type="entry name" value="HisKA"/>
    <property type="match status" value="1"/>
</dbReference>
<dbReference type="InterPro" id="IPR003661">
    <property type="entry name" value="HisK_dim/P_dom"/>
</dbReference>
<comment type="catalytic activity">
    <reaction evidence="1">
        <text>ATP + protein L-histidine = ADP + protein N-phospho-L-histidine.</text>
        <dbReference type="EC" id="2.7.13.3"/>
    </reaction>
</comment>
<dbReference type="STRING" id="341036.SAMN05660649_01978"/>
<evidence type="ECO:0000256" key="7">
    <source>
        <dbReference type="ARBA" id="ARBA00022777"/>
    </source>
</evidence>
<keyword evidence="9" id="KW-0902">Two-component regulatory system</keyword>
<dbReference type="InterPro" id="IPR005467">
    <property type="entry name" value="His_kinase_dom"/>
</dbReference>
<dbReference type="AlphaFoldDB" id="A0A1I2ST16"/>
<dbReference type="GO" id="GO:0005524">
    <property type="term" value="F:ATP binding"/>
    <property type="evidence" value="ECO:0007669"/>
    <property type="project" value="UniProtKB-KW"/>
</dbReference>
<feature type="domain" description="Histidine kinase" evidence="11">
    <location>
        <begin position="288"/>
        <end position="496"/>
    </location>
</feature>
<dbReference type="GO" id="GO:0000155">
    <property type="term" value="F:phosphorelay sensor kinase activity"/>
    <property type="evidence" value="ECO:0007669"/>
    <property type="project" value="InterPro"/>
</dbReference>
<dbReference type="InterPro" id="IPR036890">
    <property type="entry name" value="HATPase_C_sf"/>
</dbReference>
<organism evidence="12 13">
    <name type="scientific">Desulfotruncus arcticus DSM 17038</name>
    <dbReference type="NCBI Taxonomy" id="1121424"/>
    <lineage>
        <taxon>Bacteria</taxon>
        <taxon>Bacillati</taxon>
        <taxon>Bacillota</taxon>
        <taxon>Clostridia</taxon>
        <taxon>Eubacteriales</taxon>
        <taxon>Desulfallaceae</taxon>
        <taxon>Desulfotruncus</taxon>
    </lineage>
</organism>
<evidence type="ECO:0000256" key="9">
    <source>
        <dbReference type="ARBA" id="ARBA00023012"/>
    </source>
</evidence>
<dbReference type="EMBL" id="FOOX01000006">
    <property type="protein sequence ID" value="SFG55683.1"/>
    <property type="molecule type" value="Genomic_DNA"/>
</dbReference>
<dbReference type="Proteomes" id="UP000199337">
    <property type="component" value="Unassembled WGS sequence"/>
</dbReference>
<dbReference type="RefSeq" id="WP_165613455.1">
    <property type="nucleotide sequence ID" value="NZ_FOOX01000006.1"/>
</dbReference>
<evidence type="ECO:0000313" key="13">
    <source>
        <dbReference type="Proteomes" id="UP000199337"/>
    </source>
</evidence>
<evidence type="ECO:0000256" key="10">
    <source>
        <dbReference type="SAM" id="Phobius"/>
    </source>
</evidence>
<dbReference type="GO" id="GO:0016020">
    <property type="term" value="C:membrane"/>
    <property type="evidence" value="ECO:0007669"/>
    <property type="project" value="UniProtKB-SubCell"/>
</dbReference>
<dbReference type="Pfam" id="PF00512">
    <property type="entry name" value="HisKA"/>
    <property type="match status" value="1"/>
</dbReference>
<dbReference type="Gene3D" id="3.30.565.10">
    <property type="entry name" value="Histidine kinase-like ATPase, C-terminal domain"/>
    <property type="match status" value="1"/>
</dbReference>
<dbReference type="InterPro" id="IPR004358">
    <property type="entry name" value="Sig_transdc_His_kin-like_C"/>
</dbReference>
<dbReference type="PRINTS" id="PR00344">
    <property type="entry name" value="BCTRLSENSOR"/>
</dbReference>
<keyword evidence="7 12" id="KW-0418">Kinase</keyword>
<proteinExistence type="predicted"/>
<evidence type="ECO:0000256" key="8">
    <source>
        <dbReference type="ARBA" id="ARBA00022840"/>
    </source>
</evidence>
<feature type="transmembrane region" description="Helical" evidence="10">
    <location>
        <begin position="197"/>
        <end position="218"/>
    </location>
</feature>
<evidence type="ECO:0000256" key="4">
    <source>
        <dbReference type="ARBA" id="ARBA00022553"/>
    </source>
</evidence>
<accession>A0A1I2ST16</accession>
<dbReference type="FunFam" id="3.30.565.10:FF:000006">
    <property type="entry name" value="Sensor histidine kinase WalK"/>
    <property type="match status" value="1"/>
</dbReference>
<evidence type="ECO:0000256" key="3">
    <source>
        <dbReference type="ARBA" id="ARBA00012438"/>
    </source>
</evidence>
<protein>
    <recommendedName>
        <fullName evidence="3">histidine kinase</fullName>
        <ecNumber evidence="3">2.7.13.3</ecNumber>
    </recommendedName>
</protein>
<keyword evidence="13" id="KW-1185">Reference proteome</keyword>
<evidence type="ECO:0000256" key="6">
    <source>
        <dbReference type="ARBA" id="ARBA00022741"/>
    </source>
</evidence>
<comment type="subcellular location">
    <subcellularLocation>
        <location evidence="2">Membrane</location>
    </subcellularLocation>
</comment>
<evidence type="ECO:0000256" key="2">
    <source>
        <dbReference type="ARBA" id="ARBA00004370"/>
    </source>
</evidence>
<name>A0A1I2ST16_9FIRM</name>
<keyword evidence="10" id="KW-0472">Membrane</keyword>
<dbReference type="Pfam" id="PF02518">
    <property type="entry name" value="HATPase_c"/>
    <property type="match status" value="1"/>
</dbReference>
<dbReference type="InterPro" id="IPR003594">
    <property type="entry name" value="HATPase_dom"/>
</dbReference>
<dbReference type="SMART" id="SM00388">
    <property type="entry name" value="HisKA"/>
    <property type="match status" value="1"/>
</dbReference>
<dbReference type="PANTHER" id="PTHR43065:SF10">
    <property type="entry name" value="PEROXIDE STRESS-ACTIVATED HISTIDINE KINASE MAK3"/>
    <property type="match status" value="1"/>
</dbReference>
<keyword evidence="8" id="KW-0067">ATP-binding</keyword>
<dbReference type="SMART" id="SM00387">
    <property type="entry name" value="HATPase_c"/>
    <property type="match status" value="1"/>
</dbReference>
<sequence length="507" mass="57329">MALSKFQTLKNQLIIIVLIALLLPSAAMLYDIYYASKTDDVLIAEAEKKLEQITSFVSNNIYNQINNEEMVYSNEELVGIFNLVAESLANGNYPGVRLCLYVTETNQIYIQGYLHEFGDRLSEEKKERDQRIYDEAKEGIAAVQASGTFITRLGNTWDDQFLEHLVPIKVNNQIVAVLWAEERMHPIFAKGKHVRLFVRYVVFTVFGLGVCFTLLTITNMVNRIRSIKNGLIQLEYNLNYQLPELPGEMGQISGAINKMARGLAEKEQEIEHYKRQEDLMAMGRLTTEIAHELRAPVSIIQATAEAMEASSRDATDIKDYINRIEQQVDRHNKLIQELLEFGRPNPGAVEMLDLNELIDVIMSYVRPLLEKNDILLNYTNTSTESLYIDGNADKLKQVFINLIVNAIEAMQPKGKLTIQIRAEDDQAVITVQDTGKGIPQEDLQNIFEPFYTRKAGGNGLGLAISKRIIQIHSGSIEVESKAYSGSVFTVRLPVQKEYNKTRAAAAR</sequence>
<dbReference type="Gene3D" id="1.10.287.130">
    <property type="match status" value="1"/>
</dbReference>
<gene>
    <name evidence="12" type="ORF">SAMN05660649_01978</name>
</gene>
<dbReference type="SUPFAM" id="SSF55874">
    <property type="entry name" value="ATPase domain of HSP90 chaperone/DNA topoisomerase II/histidine kinase"/>
    <property type="match status" value="1"/>
</dbReference>
<evidence type="ECO:0000256" key="5">
    <source>
        <dbReference type="ARBA" id="ARBA00022679"/>
    </source>
</evidence>
<keyword evidence="5" id="KW-0808">Transferase</keyword>
<evidence type="ECO:0000313" key="12">
    <source>
        <dbReference type="EMBL" id="SFG55683.1"/>
    </source>
</evidence>
<dbReference type="InterPro" id="IPR036097">
    <property type="entry name" value="HisK_dim/P_sf"/>
</dbReference>
<evidence type="ECO:0000256" key="1">
    <source>
        <dbReference type="ARBA" id="ARBA00000085"/>
    </source>
</evidence>
<dbReference type="PROSITE" id="PS50109">
    <property type="entry name" value="HIS_KIN"/>
    <property type="match status" value="1"/>
</dbReference>
<dbReference type="EC" id="2.7.13.3" evidence="3"/>
<dbReference type="SUPFAM" id="SSF47384">
    <property type="entry name" value="Homodimeric domain of signal transducing histidine kinase"/>
    <property type="match status" value="1"/>
</dbReference>
<evidence type="ECO:0000259" key="11">
    <source>
        <dbReference type="PROSITE" id="PS50109"/>
    </source>
</evidence>
<keyword evidence="10" id="KW-1133">Transmembrane helix</keyword>
<dbReference type="PANTHER" id="PTHR43065">
    <property type="entry name" value="SENSOR HISTIDINE KINASE"/>
    <property type="match status" value="1"/>
</dbReference>
<keyword evidence="10" id="KW-0812">Transmembrane</keyword>